<feature type="non-terminal residue" evidence="2">
    <location>
        <position position="73"/>
    </location>
</feature>
<dbReference type="GO" id="GO:0005319">
    <property type="term" value="F:lipid transporter activity"/>
    <property type="evidence" value="ECO:0007669"/>
    <property type="project" value="TreeGrafter"/>
</dbReference>
<dbReference type="Proteomes" id="UP000437017">
    <property type="component" value="Unassembled WGS sequence"/>
</dbReference>
<reference evidence="2 3" key="1">
    <citation type="journal article" date="2019" name="PLoS ONE">
        <title>Genomic analyses reveal an absence of contemporary introgressive admixture between fin whales and blue whales, despite known hybrids.</title>
        <authorList>
            <person name="Westbury M.V."/>
            <person name="Petersen B."/>
            <person name="Lorenzen E.D."/>
        </authorList>
    </citation>
    <scope>NUCLEOTIDE SEQUENCE [LARGE SCALE GENOMIC DNA]</scope>
    <source>
        <strain evidence="2">FinWhale-01</strain>
    </source>
</reference>
<evidence type="ECO:0000313" key="3">
    <source>
        <dbReference type="Proteomes" id="UP000437017"/>
    </source>
</evidence>
<accession>A0A6A1QC49</accession>
<proteinExistence type="predicted"/>
<dbReference type="AlphaFoldDB" id="A0A6A1QC49"/>
<keyword evidence="1" id="KW-0812">Transmembrane</keyword>
<dbReference type="GO" id="GO:0034191">
    <property type="term" value="F:apolipoprotein A-I receptor binding"/>
    <property type="evidence" value="ECO:0007669"/>
    <property type="project" value="TreeGrafter"/>
</dbReference>
<keyword evidence="1" id="KW-1133">Transmembrane helix</keyword>
<name>A0A6A1QC49_BALPH</name>
<organism evidence="2 3">
    <name type="scientific">Balaenoptera physalus</name>
    <name type="common">Fin whale</name>
    <name type="synonym">Balaena physalus</name>
    <dbReference type="NCBI Taxonomy" id="9770"/>
    <lineage>
        <taxon>Eukaryota</taxon>
        <taxon>Metazoa</taxon>
        <taxon>Chordata</taxon>
        <taxon>Craniata</taxon>
        <taxon>Vertebrata</taxon>
        <taxon>Euteleostomi</taxon>
        <taxon>Mammalia</taxon>
        <taxon>Eutheria</taxon>
        <taxon>Laurasiatheria</taxon>
        <taxon>Artiodactyla</taxon>
        <taxon>Whippomorpha</taxon>
        <taxon>Cetacea</taxon>
        <taxon>Mysticeti</taxon>
        <taxon>Balaenopteridae</taxon>
        <taxon>Balaenoptera</taxon>
    </lineage>
</organism>
<gene>
    <name evidence="2" type="ORF">E2I00_006215</name>
</gene>
<dbReference type="GO" id="GO:0140359">
    <property type="term" value="F:ABC-type transporter activity"/>
    <property type="evidence" value="ECO:0007669"/>
    <property type="project" value="InterPro"/>
</dbReference>
<feature type="non-terminal residue" evidence="2">
    <location>
        <position position="1"/>
    </location>
</feature>
<sequence>DSIERAIIELQTGRNSQEIAVQVQAIPYPCYMKDNFLTSVSYSLPIVLMVAWVIFIAAFVKKLVYEKDLRLHE</sequence>
<dbReference type="InterPro" id="IPR026082">
    <property type="entry name" value="ABCA"/>
</dbReference>
<dbReference type="GO" id="GO:0016020">
    <property type="term" value="C:membrane"/>
    <property type="evidence" value="ECO:0007669"/>
    <property type="project" value="InterPro"/>
</dbReference>
<protein>
    <submittedName>
        <fullName evidence="2">Uncharacterized protein</fullName>
    </submittedName>
</protein>
<dbReference type="PANTHER" id="PTHR19229">
    <property type="entry name" value="ATP-BINDING CASSETTE TRANSPORTER SUBFAMILY A ABCA"/>
    <property type="match status" value="1"/>
</dbReference>
<comment type="caution">
    <text evidence="2">The sequence shown here is derived from an EMBL/GenBank/DDBJ whole genome shotgun (WGS) entry which is preliminary data.</text>
</comment>
<dbReference type="OrthoDB" id="10255969at2759"/>
<evidence type="ECO:0000256" key="1">
    <source>
        <dbReference type="SAM" id="Phobius"/>
    </source>
</evidence>
<dbReference type="PANTHER" id="PTHR19229:SF29">
    <property type="entry name" value="GLUCOSYLCERAMIDE TRANSPORTER ABCA12"/>
    <property type="match status" value="1"/>
</dbReference>
<keyword evidence="3" id="KW-1185">Reference proteome</keyword>
<dbReference type="EMBL" id="SGJD01000527">
    <property type="protein sequence ID" value="KAB0404814.1"/>
    <property type="molecule type" value="Genomic_DNA"/>
</dbReference>
<evidence type="ECO:0000313" key="2">
    <source>
        <dbReference type="EMBL" id="KAB0404814.1"/>
    </source>
</evidence>
<feature type="transmembrane region" description="Helical" evidence="1">
    <location>
        <begin position="42"/>
        <end position="60"/>
    </location>
</feature>
<keyword evidence="1" id="KW-0472">Membrane</keyword>